<keyword evidence="1" id="KW-0732">Signal</keyword>
<sequence length="402" mass="42820">MRPIPLSAALLAATVASPAMAQDEEATLWRLFVADQATGTVTALDLDAPENRWTFELGGPARLYPTASGEAVVAVQSDDDRVDFLSSGIALDGHGDHADIRIEDPAQIEGNLTGPRPFHVVTHDGISAINFDRGGYATFLGEDDILAGSMAGAWFEQAHAHHGFATPFGEWVVSSVASDEPVEEGELPPRAGLQVFTPGGEPVGEMQTCTDLHGEAISGDMLVAGCADGIATVRIEDGAPVTGLLPYPDDASGESTGHLLGARAMQIFLGDYGDDTLLVISPEEQPAMIPVELPYREVDTIFDPARPQYAYVFTEDGPLHRLNLLSAEIEDSRQVTQPYSMDGHWRDPRPRLALADDRIVLTDPNAAVLRVLEAGSLDETGTIPLRGLPYNIIAIGGSGLTH</sequence>
<feature type="chain" id="PRO_5009916011" description="Zinc transport system substrate-binding protein" evidence="1">
    <location>
        <begin position="22"/>
        <end position="402"/>
    </location>
</feature>
<dbReference type="EMBL" id="FQYO01000001">
    <property type="protein sequence ID" value="SHI43973.1"/>
    <property type="molecule type" value="Genomic_DNA"/>
</dbReference>
<evidence type="ECO:0008006" key="4">
    <source>
        <dbReference type="Google" id="ProtNLM"/>
    </source>
</evidence>
<dbReference type="Proteomes" id="UP000184292">
    <property type="component" value="Unassembled WGS sequence"/>
</dbReference>
<feature type="signal peptide" evidence="1">
    <location>
        <begin position="1"/>
        <end position="21"/>
    </location>
</feature>
<name>A0A1M6B668_9RHOB</name>
<dbReference type="RefSeq" id="WP_073326473.1">
    <property type="nucleotide sequence ID" value="NZ_FQYO01000001.1"/>
</dbReference>
<proteinExistence type="predicted"/>
<dbReference type="STRING" id="1447782.SAMN05444417_0790"/>
<dbReference type="SUPFAM" id="SSF50998">
    <property type="entry name" value="Quinoprotein alcohol dehydrogenase-like"/>
    <property type="match status" value="1"/>
</dbReference>
<evidence type="ECO:0000256" key="1">
    <source>
        <dbReference type="SAM" id="SignalP"/>
    </source>
</evidence>
<reference evidence="2 3" key="1">
    <citation type="submission" date="2016-11" db="EMBL/GenBank/DDBJ databases">
        <authorList>
            <person name="Jaros S."/>
            <person name="Januszkiewicz K."/>
            <person name="Wedrychowicz H."/>
        </authorList>
    </citation>
    <scope>NUCLEOTIDE SEQUENCE [LARGE SCALE GENOMIC DNA]</scope>
    <source>
        <strain evidence="2 3">DSM 100565</strain>
    </source>
</reference>
<gene>
    <name evidence="2" type="ORF">SAMN05444417_0790</name>
</gene>
<organism evidence="2 3">
    <name type="scientific">Wenxinia saemankumensis</name>
    <dbReference type="NCBI Taxonomy" id="1447782"/>
    <lineage>
        <taxon>Bacteria</taxon>
        <taxon>Pseudomonadati</taxon>
        <taxon>Pseudomonadota</taxon>
        <taxon>Alphaproteobacteria</taxon>
        <taxon>Rhodobacterales</taxon>
        <taxon>Roseobacteraceae</taxon>
        <taxon>Wenxinia</taxon>
    </lineage>
</organism>
<evidence type="ECO:0000313" key="2">
    <source>
        <dbReference type="EMBL" id="SHI43973.1"/>
    </source>
</evidence>
<keyword evidence="3" id="KW-1185">Reference proteome</keyword>
<dbReference type="AlphaFoldDB" id="A0A1M6B668"/>
<accession>A0A1M6B668</accession>
<evidence type="ECO:0000313" key="3">
    <source>
        <dbReference type="Proteomes" id="UP000184292"/>
    </source>
</evidence>
<dbReference type="OrthoDB" id="9810636at2"/>
<protein>
    <recommendedName>
        <fullName evidence="4">Zinc transport system substrate-binding protein</fullName>
    </recommendedName>
</protein>
<dbReference type="InterPro" id="IPR011047">
    <property type="entry name" value="Quinoprotein_ADH-like_sf"/>
</dbReference>